<feature type="transmembrane region" description="Helical" evidence="1">
    <location>
        <begin position="188"/>
        <end position="210"/>
    </location>
</feature>
<dbReference type="AlphaFoldDB" id="A0A1F4VPK9"/>
<feature type="transmembrane region" description="Helical" evidence="1">
    <location>
        <begin position="332"/>
        <end position="358"/>
    </location>
</feature>
<dbReference type="Proteomes" id="UP000178964">
    <property type="component" value="Unassembled WGS sequence"/>
</dbReference>
<gene>
    <name evidence="2" type="ORF">A3A70_00055</name>
</gene>
<dbReference type="Pfam" id="PF07907">
    <property type="entry name" value="YibE_F"/>
    <property type="match status" value="1"/>
</dbReference>
<feature type="transmembrane region" description="Helical" evidence="1">
    <location>
        <begin position="290"/>
        <end position="312"/>
    </location>
</feature>
<feature type="transmembrane region" description="Helical" evidence="1">
    <location>
        <begin position="139"/>
        <end position="157"/>
    </location>
</feature>
<dbReference type="PANTHER" id="PTHR41771">
    <property type="entry name" value="MEMBRANE PROTEIN-RELATED"/>
    <property type="match status" value="1"/>
</dbReference>
<keyword evidence="1" id="KW-0472">Membrane</keyword>
<comment type="caution">
    <text evidence="2">The sequence shown here is derived from an EMBL/GenBank/DDBJ whole genome shotgun (WGS) entry which is preliminary data.</text>
</comment>
<sequence length="365" mass="39759">MHFPENVHLMKVALLVSIMCLLLIVFVPSIQAVSETPSEMVNATVTEIQINDETNYYKLLLTSGSNKGRQIDITEPATQNDRNYQQNDRLILRESLNTDEDSQYEIIDKLRTPQLFSLFILFLVLVLLVAGLTGLRSFISLGLSFVVLFVVTLPLLLKGYPPVPIAVMTSVLIALASFYIGHGVSRKTTIALVSTLITLLICAVLGQIYVNISGLTGATTDESSFIYLQLGQFINFKGILLAGIIIGALGVLDDITISQSAIVAELKSLHPKIGRLEVYKSSMKIGKDHIASLVNTLVLAYTGASLPLLLLFSLSHSNFTNVINLEQIAEEVVRTLVGSIALVLAVPITSALAAYFILPEEKNEA</sequence>
<proteinExistence type="predicted"/>
<reference evidence="2 3" key="1">
    <citation type="journal article" date="2016" name="Nat. Commun.">
        <title>Thousands of microbial genomes shed light on interconnected biogeochemical processes in an aquifer system.</title>
        <authorList>
            <person name="Anantharaman K."/>
            <person name="Brown C.T."/>
            <person name="Hug L.A."/>
            <person name="Sharon I."/>
            <person name="Castelle C.J."/>
            <person name="Probst A.J."/>
            <person name="Thomas B.C."/>
            <person name="Singh A."/>
            <person name="Wilkins M.J."/>
            <person name="Karaoz U."/>
            <person name="Brodie E.L."/>
            <person name="Williams K.H."/>
            <person name="Hubbard S.S."/>
            <person name="Banfield J.F."/>
        </authorList>
    </citation>
    <scope>NUCLEOTIDE SEQUENCE [LARGE SCALE GENOMIC DNA]</scope>
</reference>
<feature type="transmembrane region" description="Helical" evidence="1">
    <location>
        <begin position="163"/>
        <end position="181"/>
    </location>
</feature>
<organism evidence="2 3">
    <name type="scientific">candidate division WWE3 bacterium RIFCSPLOWO2_01_FULL_42_11</name>
    <dbReference type="NCBI Taxonomy" id="1802627"/>
    <lineage>
        <taxon>Bacteria</taxon>
        <taxon>Katanobacteria</taxon>
    </lineage>
</organism>
<dbReference type="InterPro" id="IPR012507">
    <property type="entry name" value="YibE_F"/>
</dbReference>
<name>A0A1F4VPK9_UNCKA</name>
<dbReference type="PANTHER" id="PTHR41771:SF1">
    <property type="entry name" value="MEMBRANE PROTEIN"/>
    <property type="match status" value="1"/>
</dbReference>
<evidence type="ECO:0008006" key="4">
    <source>
        <dbReference type="Google" id="ProtNLM"/>
    </source>
</evidence>
<accession>A0A1F4VPK9</accession>
<dbReference type="EMBL" id="MEVK01000027">
    <property type="protein sequence ID" value="OGC58948.1"/>
    <property type="molecule type" value="Genomic_DNA"/>
</dbReference>
<dbReference type="STRING" id="1802627.A3A70_00055"/>
<protein>
    <recommendedName>
        <fullName evidence="4">YibE/F family protein</fullName>
    </recommendedName>
</protein>
<evidence type="ECO:0000256" key="1">
    <source>
        <dbReference type="SAM" id="Phobius"/>
    </source>
</evidence>
<evidence type="ECO:0000313" key="3">
    <source>
        <dbReference type="Proteomes" id="UP000178964"/>
    </source>
</evidence>
<keyword evidence="1" id="KW-1133">Transmembrane helix</keyword>
<feature type="transmembrane region" description="Helical" evidence="1">
    <location>
        <begin position="115"/>
        <end position="132"/>
    </location>
</feature>
<keyword evidence="1" id="KW-0812">Transmembrane</keyword>
<evidence type="ECO:0000313" key="2">
    <source>
        <dbReference type="EMBL" id="OGC58948.1"/>
    </source>
</evidence>
<feature type="transmembrane region" description="Helical" evidence="1">
    <location>
        <begin position="230"/>
        <end position="252"/>
    </location>
</feature>